<dbReference type="InterPro" id="IPR011032">
    <property type="entry name" value="GroES-like_sf"/>
</dbReference>
<name>A0ABY7B963_9PSEU</name>
<accession>A0ABY7B963</accession>
<evidence type="ECO:0008006" key="4">
    <source>
        <dbReference type="Google" id="ProtNLM"/>
    </source>
</evidence>
<keyword evidence="3" id="KW-1185">Reference proteome</keyword>
<dbReference type="EMBL" id="CP113836">
    <property type="protein sequence ID" value="WAL68691.1"/>
    <property type="molecule type" value="Genomic_DNA"/>
</dbReference>
<sequence>MSDTTMRAVLQHSIGGPDVLSVEQVPRPEPLPTEVRVKVHAAGINPVDWKTRAGAGMAGVLGEPPFIPQAHTRGESNHTHGKLVLHVAS</sequence>
<dbReference type="PANTHER" id="PTHR44154:SF1">
    <property type="entry name" value="QUINONE OXIDOREDUCTASE"/>
    <property type="match status" value="1"/>
</dbReference>
<evidence type="ECO:0000313" key="3">
    <source>
        <dbReference type="Proteomes" id="UP001163203"/>
    </source>
</evidence>
<dbReference type="InterPro" id="IPR051603">
    <property type="entry name" value="Zinc-ADH_QOR/CCCR"/>
</dbReference>
<gene>
    <name evidence="2" type="ORF">ORV05_13225</name>
</gene>
<evidence type="ECO:0000256" key="1">
    <source>
        <dbReference type="ARBA" id="ARBA00022857"/>
    </source>
</evidence>
<dbReference type="PANTHER" id="PTHR44154">
    <property type="entry name" value="QUINONE OXIDOREDUCTASE"/>
    <property type="match status" value="1"/>
</dbReference>
<keyword evidence="1" id="KW-0521">NADP</keyword>
<dbReference type="SUPFAM" id="SSF50129">
    <property type="entry name" value="GroES-like"/>
    <property type="match status" value="1"/>
</dbReference>
<reference evidence="2" key="1">
    <citation type="submission" date="2022-11" db="EMBL/GenBank/DDBJ databases">
        <authorList>
            <person name="Mo P."/>
        </authorList>
    </citation>
    <scope>NUCLEOTIDE SEQUENCE</scope>
    <source>
        <strain evidence="2">HUAS 11-8</strain>
    </source>
</reference>
<organism evidence="2 3">
    <name type="scientific">Amycolatopsis cynarae</name>
    <dbReference type="NCBI Taxonomy" id="2995223"/>
    <lineage>
        <taxon>Bacteria</taxon>
        <taxon>Bacillati</taxon>
        <taxon>Actinomycetota</taxon>
        <taxon>Actinomycetes</taxon>
        <taxon>Pseudonocardiales</taxon>
        <taxon>Pseudonocardiaceae</taxon>
        <taxon>Amycolatopsis</taxon>
    </lineage>
</organism>
<protein>
    <recommendedName>
        <fullName evidence="4">NADP-dependent oxidoreductase</fullName>
    </recommendedName>
</protein>
<proteinExistence type="predicted"/>
<dbReference type="Gene3D" id="3.90.180.10">
    <property type="entry name" value="Medium-chain alcohol dehydrogenases, catalytic domain"/>
    <property type="match status" value="1"/>
</dbReference>
<dbReference type="Proteomes" id="UP001163203">
    <property type="component" value="Chromosome"/>
</dbReference>
<evidence type="ECO:0000313" key="2">
    <source>
        <dbReference type="EMBL" id="WAL68691.1"/>
    </source>
</evidence>
<dbReference type="RefSeq" id="WP_268758784.1">
    <property type="nucleotide sequence ID" value="NZ_CP113836.1"/>
</dbReference>